<keyword evidence="5" id="KW-1185">Reference proteome</keyword>
<dbReference type="PANTHER" id="PTHR34615:SF1">
    <property type="entry name" value="PX DOMAIN-CONTAINING PROTEIN"/>
    <property type="match status" value="1"/>
</dbReference>
<evidence type="ECO:0000256" key="1">
    <source>
        <dbReference type="ARBA" id="ARBA00001968"/>
    </source>
</evidence>
<name>A0A6G0XDC7_9STRA</name>
<dbReference type="PANTHER" id="PTHR34615">
    <property type="entry name" value="PX DOMAIN-CONTAINING PROTEIN"/>
    <property type="match status" value="1"/>
</dbReference>
<dbReference type="AlphaFoldDB" id="A0A6G0XDC7"/>
<comment type="cofactor">
    <cofactor evidence="1">
        <name>a divalent metal cation</name>
        <dbReference type="ChEBI" id="CHEBI:60240"/>
    </cofactor>
</comment>
<dbReference type="Pfam" id="PF13359">
    <property type="entry name" value="DDE_Tnp_4"/>
    <property type="match status" value="1"/>
</dbReference>
<keyword evidence="2" id="KW-0479">Metal-binding</keyword>
<evidence type="ECO:0000256" key="2">
    <source>
        <dbReference type="ARBA" id="ARBA00022723"/>
    </source>
</evidence>
<dbReference type="EMBL" id="VJMJ01000079">
    <property type="protein sequence ID" value="KAF0738210.1"/>
    <property type="molecule type" value="Genomic_DNA"/>
</dbReference>
<gene>
    <name evidence="4" type="ORF">Ae201684_006185</name>
</gene>
<evidence type="ECO:0000313" key="4">
    <source>
        <dbReference type="EMBL" id="KAF0738210.1"/>
    </source>
</evidence>
<evidence type="ECO:0000313" key="5">
    <source>
        <dbReference type="Proteomes" id="UP000481153"/>
    </source>
</evidence>
<evidence type="ECO:0000259" key="3">
    <source>
        <dbReference type="Pfam" id="PF13359"/>
    </source>
</evidence>
<dbReference type="GO" id="GO:0046872">
    <property type="term" value="F:metal ion binding"/>
    <property type="evidence" value="ECO:0007669"/>
    <property type="project" value="UniProtKB-KW"/>
</dbReference>
<protein>
    <recommendedName>
        <fullName evidence="3">DDE Tnp4 domain-containing protein</fullName>
    </recommendedName>
</protein>
<proteinExistence type="predicted"/>
<organism evidence="4 5">
    <name type="scientific">Aphanomyces euteiches</name>
    <dbReference type="NCBI Taxonomy" id="100861"/>
    <lineage>
        <taxon>Eukaryota</taxon>
        <taxon>Sar</taxon>
        <taxon>Stramenopiles</taxon>
        <taxon>Oomycota</taxon>
        <taxon>Saprolegniomycetes</taxon>
        <taxon>Saprolegniales</taxon>
        <taxon>Verrucalvaceae</taxon>
        <taxon>Aphanomyces</taxon>
    </lineage>
</organism>
<feature type="domain" description="DDE Tnp4" evidence="3">
    <location>
        <begin position="189"/>
        <end position="247"/>
    </location>
</feature>
<dbReference type="Proteomes" id="UP000481153">
    <property type="component" value="Unassembled WGS sequence"/>
</dbReference>
<dbReference type="InterPro" id="IPR027806">
    <property type="entry name" value="HARBI1_dom"/>
</dbReference>
<dbReference type="VEuPathDB" id="FungiDB:AeMF1_020523"/>
<reference evidence="4 5" key="1">
    <citation type="submission" date="2019-07" db="EMBL/GenBank/DDBJ databases">
        <title>Genomics analysis of Aphanomyces spp. identifies a new class of oomycete effector associated with host adaptation.</title>
        <authorList>
            <person name="Gaulin E."/>
        </authorList>
    </citation>
    <scope>NUCLEOTIDE SEQUENCE [LARGE SCALE GENOMIC DNA]</scope>
    <source>
        <strain evidence="4 5">ATCC 201684</strain>
    </source>
</reference>
<sequence>MQDDEELALKLKLLRRIPLRRRLYFLQVTEAALERPIIPEARISLRQMSNADAVLSFRFDVSGILQLVSLLRVPHTAITQAGDRCLGEEALAIVLQRLAYPKRFYDMVSSFGRSRESLCRIFNWTIDFLYNVSKETIYFAQHIVQDRLATYAEAIRKKGAALDNVLGFIDGSKIRTCRITQKASRPQSARPDKPNMQRLIYSGHKRMHCLNYQGVTTPDGLCAHFWGPIEGARHDTTLRMEQMHQNLNLSSDVVSSCLEDFAVLKNAAQELHDAAAELIRRIDTGIETIKTKRRVIGAFSVDVHPNNEAWTENVIRSIPNLDDTEHTDE</sequence>
<accession>A0A6G0XDC7</accession>
<comment type="caution">
    <text evidence="4">The sequence shown here is derived from an EMBL/GenBank/DDBJ whole genome shotgun (WGS) entry which is preliminary data.</text>
</comment>